<evidence type="ECO:0000313" key="2">
    <source>
        <dbReference type="EMBL" id="BAD29494.1"/>
    </source>
</evidence>
<dbReference type="EMBL" id="AP005924">
    <property type="protein sequence ID" value="BAD29494.1"/>
    <property type="molecule type" value="Genomic_DNA"/>
</dbReference>
<accession>Q6EPC6</accession>
<reference evidence="3" key="4">
    <citation type="journal article" date="2008" name="Nucleic Acids Res.">
        <title>The rice annotation project database (RAP-DB): 2008 update.</title>
        <authorList>
            <consortium name="The rice annotation project (RAP)"/>
        </authorList>
    </citation>
    <scope>GENOME REANNOTATION</scope>
    <source>
        <strain evidence="3">cv. Nipponbare</strain>
    </source>
</reference>
<name>Q6EPC6_ORYSJ</name>
<protein>
    <submittedName>
        <fullName evidence="2">Uncharacterized protein</fullName>
    </submittedName>
</protein>
<evidence type="ECO:0000313" key="3">
    <source>
        <dbReference type="Proteomes" id="UP000000763"/>
    </source>
</evidence>
<dbReference type="AlphaFoldDB" id="Q6EPC6"/>
<reference evidence="2" key="2">
    <citation type="submission" date="2002-11" db="EMBL/GenBank/DDBJ databases">
        <title>Oryza sativa nipponbare(GA3) genomic DNA, chromosome 2, BAC clone:OSJNBa0011J03.</title>
        <authorList>
            <person name="Sasaki T."/>
            <person name="Matsumoto T."/>
            <person name="Katayose Y."/>
        </authorList>
    </citation>
    <scope>NUCLEOTIDE SEQUENCE</scope>
</reference>
<dbReference type="Proteomes" id="UP000000763">
    <property type="component" value="Chromosome 2"/>
</dbReference>
<evidence type="ECO:0000313" key="1">
    <source>
        <dbReference type="EMBL" id="BAD28894.1"/>
    </source>
</evidence>
<proteinExistence type="predicted"/>
<sequence length="130" mass="14177">MVHWAQCKFASPLLSEPCGYMICITSGISTPKPNCQQAQDKLFILIRSFKPKACSNRMASKVTETAPGALSNGLWLAWAECAQTNQPMCVFGVAQGPARLLGFSSLYSTTHCKQRGARSLLPPRMTPPDE</sequence>
<dbReference type="EMBL" id="AP005631">
    <property type="protein sequence ID" value="BAD28894.1"/>
    <property type="molecule type" value="Genomic_DNA"/>
</dbReference>
<gene>
    <name evidence="2" type="ORF">OSJNBa0011J03.1</name>
    <name evidence="1" type="ORF">OSJNBb0049K19.28</name>
</gene>
<organism evidence="2 3">
    <name type="scientific">Oryza sativa subsp. japonica</name>
    <name type="common">Rice</name>
    <dbReference type="NCBI Taxonomy" id="39947"/>
    <lineage>
        <taxon>Eukaryota</taxon>
        <taxon>Viridiplantae</taxon>
        <taxon>Streptophyta</taxon>
        <taxon>Embryophyta</taxon>
        <taxon>Tracheophyta</taxon>
        <taxon>Spermatophyta</taxon>
        <taxon>Magnoliopsida</taxon>
        <taxon>Liliopsida</taxon>
        <taxon>Poales</taxon>
        <taxon>Poaceae</taxon>
        <taxon>BOP clade</taxon>
        <taxon>Oryzoideae</taxon>
        <taxon>Oryzeae</taxon>
        <taxon>Oryzinae</taxon>
        <taxon>Oryza</taxon>
        <taxon>Oryza sativa</taxon>
    </lineage>
</organism>
<reference evidence="1" key="1">
    <citation type="submission" date="2002-08" db="EMBL/GenBank/DDBJ databases">
        <title>Oryza sativa nipponbare(GA3) genomic DNA, chromosome 2, BAC clone:OSJNBb0049K19.</title>
        <authorList>
            <person name="Sasaki T."/>
            <person name="Matsumoto T."/>
            <person name="Katayose Y."/>
        </authorList>
    </citation>
    <scope>NUCLEOTIDE SEQUENCE</scope>
</reference>
<reference evidence="3" key="3">
    <citation type="journal article" date="2005" name="Nature">
        <title>The map-based sequence of the rice genome.</title>
        <authorList>
            <consortium name="International rice genome sequencing project (IRGSP)"/>
            <person name="Matsumoto T."/>
            <person name="Wu J."/>
            <person name="Kanamori H."/>
            <person name="Katayose Y."/>
            <person name="Fujisawa M."/>
            <person name="Namiki N."/>
            <person name="Mizuno H."/>
            <person name="Yamamoto K."/>
            <person name="Antonio B.A."/>
            <person name="Baba T."/>
            <person name="Sakata K."/>
            <person name="Nagamura Y."/>
            <person name="Aoki H."/>
            <person name="Arikawa K."/>
            <person name="Arita K."/>
            <person name="Bito T."/>
            <person name="Chiden Y."/>
            <person name="Fujitsuka N."/>
            <person name="Fukunaka R."/>
            <person name="Hamada M."/>
            <person name="Harada C."/>
            <person name="Hayashi A."/>
            <person name="Hijishita S."/>
            <person name="Honda M."/>
            <person name="Hosokawa S."/>
            <person name="Ichikawa Y."/>
            <person name="Idonuma A."/>
            <person name="Iijima M."/>
            <person name="Ikeda M."/>
            <person name="Ikeno M."/>
            <person name="Ito K."/>
            <person name="Ito S."/>
            <person name="Ito T."/>
            <person name="Ito Y."/>
            <person name="Ito Y."/>
            <person name="Iwabuchi A."/>
            <person name="Kamiya K."/>
            <person name="Karasawa W."/>
            <person name="Kurita K."/>
            <person name="Katagiri S."/>
            <person name="Kikuta A."/>
            <person name="Kobayashi H."/>
            <person name="Kobayashi N."/>
            <person name="Machita K."/>
            <person name="Maehara T."/>
            <person name="Masukawa M."/>
            <person name="Mizubayashi T."/>
            <person name="Mukai Y."/>
            <person name="Nagasaki H."/>
            <person name="Nagata Y."/>
            <person name="Naito S."/>
            <person name="Nakashima M."/>
            <person name="Nakama Y."/>
            <person name="Nakamichi Y."/>
            <person name="Nakamura M."/>
            <person name="Meguro A."/>
            <person name="Negishi M."/>
            <person name="Ohta I."/>
            <person name="Ohta T."/>
            <person name="Okamoto M."/>
            <person name="Ono N."/>
            <person name="Saji S."/>
            <person name="Sakaguchi M."/>
            <person name="Sakai K."/>
            <person name="Shibata M."/>
            <person name="Shimokawa T."/>
            <person name="Song J."/>
            <person name="Takazaki Y."/>
            <person name="Terasawa K."/>
            <person name="Tsugane M."/>
            <person name="Tsuji K."/>
            <person name="Ueda S."/>
            <person name="Waki K."/>
            <person name="Yamagata H."/>
            <person name="Yamamoto M."/>
            <person name="Yamamoto S."/>
            <person name="Yamane H."/>
            <person name="Yoshiki S."/>
            <person name="Yoshihara R."/>
            <person name="Yukawa K."/>
            <person name="Zhong H."/>
            <person name="Yano M."/>
            <person name="Yuan Q."/>
            <person name="Ouyang S."/>
            <person name="Liu J."/>
            <person name="Jones K.M."/>
            <person name="Gansberger K."/>
            <person name="Moffat K."/>
            <person name="Hill J."/>
            <person name="Bera J."/>
            <person name="Fadrosh D."/>
            <person name="Jin S."/>
            <person name="Johri S."/>
            <person name="Kim M."/>
            <person name="Overton L."/>
            <person name="Reardon M."/>
            <person name="Tsitrin T."/>
            <person name="Vuong H."/>
            <person name="Weaver B."/>
            <person name="Ciecko A."/>
            <person name="Tallon L."/>
            <person name="Jackson J."/>
            <person name="Pai G."/>
            <person name="Aken S.V."/>
            <person name="Utterback T."/>
            <person name="Reidmuller S."/>
            <person name="Feldblyum T."/>
            <person name="Hsiao J."/>
            <person name="Zismann V."/>
            <person name="Iobst S."/>
            <person name="de Vazeille A.R."/>
            <person name="Buell C.R."/>
            <person name="Ying K."/>
            <person name="Li Y."/>
            <person name="Lu T."/>
            <person name="Huang Y."/>
            <person name="Zhao Q."/>
            <person name="Feng Q."/>
            <person name="Zhang L."/>
            <person name="Zhu J."/>
            <person name="Weng Q."/>
            <person name="Mu J."/>
            <person name="Lu Y."/>
            <person name="Fan D."/>
            <person name="Liu Y."/>
            <person name="Guan J."/>
            <person name="Zhang Y."/>
            <person name="Yu S."/>
            <person name="Liu X."/>
            <person name="Zhang Y."/>
            <person name="Hong G."/>
            <person name="Han B."/>
            <person name="Choisne N."/>
            <person name="Demange N."/>
            <person name="Orjeda G."/>
            <person name="Samain S."/>
            <person name="Cattolico L."/>
            <person name="Pelletier E."/>
            <person name="Couloux A."/>
            <person name="Segurens B."/>
            <person name="Wincker P."/>
            <person name="D'Hont A."/>
            <person name="Scarpelli C."/>
            <person name="Weissenbach J."/>
            <person name="Salanoubat M."/>
            <person name="Quetier F."/>
            <person name="Yu Y."/>
            <person name="Kim H.R."/>
            <person name="Rambo T."/>
            <person name="Currie J."/>
            <person name="Collura K."/>
            <person name="Luo M."/>
            <person name="Yang T."/>
            <person name="Ammiraju J.S.S."/>
            <person name="Engler F."/>
            <person name="Soderlund C."/>
            <person name="Wing R.A."/>
            <person name="Palmer L.E."/>
            <person name="de la Bastide M."/>
            <person name="Spiegel L."/>
            <person name="Nascimento L."/>
            <person name="Zutavern T."/>
            <person name="O'Shaughnessy A."/>
            <person name="Dike S."/>
            <person name="Dedhia N."/>
            <person name="Preston R."/>
            <person name="Balija V."/>
            <person name="McCombie W.R."/>
            <person name="Chow T."/>
            <person name="Chen H."/>
            <person name="Chung M."/>
            <person name="Chen C."/>
            <person name="Shaw J."/>
            <person name="Wu H."/>
            <person name="Hsiao K."/>
            <person name="Chao Y."/>
            <person name="Chu M."/>
            <person name="Cheng C."/>
            <person name="Hour A."/>
            <person name="Lee P."/>
            <person name="Lin S."/>
            <person name="Lin Y."/>
            <person name="Liou J."/>
            <person name="Liu S."/>
            <person name="Hsing Y."/>
            <person name="Raghuvanshi S."/>
            <person name="Mohanty A."/>
            <person name="Bharti A.K."/>
            <person name="Gaur A."/>
            <person name="Gupta V."/>
            <person name="Kumar D."/>
            <person name="Ravi V."/>
            <person name="Vij S."/>
            <person name="Kapur A."/>
            <person name="Khurana P."/>
            <person name="Khurana P."/>
            <person name="Khurana J.P."/>
            <person name="Tyagi A.K."/>
            <person name="Gaikwad K."/>
            <person name="Singh A."/>
            <person name="Dalal V."/>
            <person name="Srivastava S."/>
            <person name="Dixit A."/>
            <person name="Pal A.K."/>
            <person name="Ghazi I.A."/>
            <person name="Yadav M."/>
            <person name="Pandit A."/>
            <person name="Bhargava A."/>
            <person name="Sureshbabu K."/>
            <person name="Batra K."/>
            <person name="Sharma T.R."/>
            <person name="Mohapatra T."/>
            <person name="Singh N.K."/>
            <person name="Messing J."/>
            <person name="Nelson A.B."/>
            <person name="Fuks G."/>
            <person name="Kavchok S."/>
            <person name="Keizer G."/>
            <person name="Linton E."/>
            <person name="Llaca V."/>
            <person name="Song R."/>
            <person name="Tanyolac B."/>
            <person name="Young S."/>
            <person name="Ho-Il K."/>
            <person name="Hahn J.H."/>
            <person name="Sangsakoo G."/>
            <person name="Vanavichit A."/>
            <person name="de Mattos Luiz.A.T."/>
            <person name="Zimmer P.D."/>
            <person name="Malone G."/>
            <person name="Dellagostin O."/>
            <person name="de Oliveira A.C."/>
            <person name="Bevan M."/>
            <person name="Bancroft I."/>
            <person name="Minx P."/>
            <person name="Cordum H."/>
            <person name="Wilson R."/>
            <person name="Cheng Z."/>
            <person name="Jin W."/>
            <person name="Jiang J."/>
            <person name="Leong S.A."/>
            <person name="Iwama H."/>
            <person name="Gojobori T."/>
            <person name="Itoh T."/>
            <person name="Niimura Y."/>
            <person name="Fujii Y."/>
            <person name="Habara T."/>
            <person name="Sakai H."/>
            <person name="Sato Y."/>
            <person name="Wilson G."/>
            <person name="Kumar K."/>
            <person name="McCouch S."/>
            <person name="Juretic N."/>
            <person name="Hoen D."/>
            <person name="Wright S."/>
            <person name="Bruskiewich R."/>
            <person name="Bureau T."/>
            <person name="Miyao A."/>
            <person name="Hirochika H."/>
            <person name="Nishikawa T."/>
            <person name="Kadowaki K."/>
            <person name="Sugiura M."/>
            <person name="Burr B."/>
            <person name="Sasaki T."/>
        </authorList>
    </citation>
    <scope>NUCLEOTIDE SEQUENCE [LARGE SCALE GENOMIC DNA]</scope>
    <source>
        <strain evidence="3">cv. Nipponbare</strain>
    </source>
</reference>